<keyword evidence="2" id="KW-0812">Transmembrane</keyword>
<dbReference type="EnsemblBacteria" id="BAC88105">
    <property type="protein sequence ID" value="BAC88105"/>
    <property type="gene ID" value="BAC88105"/>
</dbReference>
<dbReference type="PATRIC" id="fig|251221.4.peg.164"/>
<keyword evidence="4" id="KW-1185">Reference proteome</keyword>
<keyword evidence="2" id="KW-0472">Membrane</keyword>
<reference evidence="3 4" key="2">
    <citation type="journal article" date="2003" name="DNA Res.">
        <title>Complete genome structure of Gloeobacter violaceus PCC 7421, a cyanobacterium that lacks thylakoids (supplement).</title>
        <authorList>
            <person name="Nakamura Y."/>
            <person name="Kaneko T."/>
            <person name="Sato S."/>
            <person name="Mimuro M."/>
            <person name="Miyashita H."/>
            <person name="Tsuchiya T."/>
            <person name="Sasamoto S."/>
            <person name="Watanabe A."/>
            <person name="Kawashima K."/>
            <person name="Kishida Y."/>
            <person name="Kiyokawa C."/>
            <person name="Kohara M."/>
            <person name="Matsumoto M."/>
            <person name="Matsuno A."/>
            <person name="Nakazaki N."/>
            <person name="Shimpo S."/>
            <person name="Takeuchi C."/>
            <person name="Yamada M."/>
            <person name="Tabata S."/>
        </authorList>
    </citation>
    <scope>NUCLEOTIDE SEQUENCE [LARGE SCALE GENOMIC DNA]</scope>
    <source>
        <strain evidence="4">ATCC 29082 / PCC 7421</strain>
    </source>
</reference>
<evidence type="ECO:0000256" key="1">
    <source>
        <dbReference type="SAM" id="MobiDB-lite"/>
    </source>
</evidence>
<dbReference type="EMBL" id="BA000045">
    <property type="protein sequence ID" value="BAC88105.1"/>
    <property type="molecule type" value="Genomic_DNA"/>
</dbReference>
<sequence>MKFLEDPYQSSGKSPVGRTAPGAVDSDQRPIDTITFRGEIEKGRDWVVFVRQMVSRLDGPEAWIRAVAMGVGALLMIFPKAAWCALVKLGIAKDKD</sequence>
<dbReference type="KEGG" id="gvi:gsr0164"/>
<dbReference type="OrthoDB" id="9925772at2"/>
<gene>
    <name evidence="3" type="ordered locus">gsr0164</name>
</gene>
<evidence type="ECO:0000313" key="3">
    <source>
        <dbReference type="EMBL" id="BAC88105.1"/>
    </source>
</evidence>
<evidence type="ECO:0000256" key="2">
    <source>
        <dbReference type="SAM" id="Phobius"/>
    </source>
</evidence>
<name>Q7NP93_GLOVI</name>
<dbReference type="AlphaFoldDB" id="Q7NP93"/>
<organism evidence="3 4">
    <name type="scientific">Gloeobacter violaceus (strain ATCC 29082 / PCC 7421)</name>
    <dbReference type="NCBI Taxonomy" id="251221"/>
    <lineage>
        <taxon>Bacteria</taxon>
        <taxon>Bacillati</taxon>
        <taxon>Cyanobacteriota</taxon>
        <taxon>Cyanophyceae</taxon>
        <taxon>Gloeobacterales</taxon>
        <taxon>Gloeobacteraceae</taxon>
        <taxon>Gloeobacter</taxon>
    </lineage>
</organism>
<dbReference type="InParanoid" id="Q7NP93"/>
<keyword evidence="2" id="KW-1133">Transmembrane helix</keyword>
<feature type="region of interest" description="Disordered" evidence="1">
    <location>
        <begin position="1"/>
        <end position="29"/>
    </location>
</feature>
<protein>
    <submittedName>
        <fullName evidence="3">Gsr0164 protein</fullName>
    </submittedName>
</protein>
<dbReference type="HOGENOM" id="CLU_2355730_0_0_3"/>
<dbReference type="Proteomes" id="UP000000557">
    <property type="component" value="Chromosome"/>
</dbReference>
<accession>Q7NP93</accession>
<feature type="transmembrane region" description="Helical" evidence="2">
    <location>
        <begin position="62"/>
        <end position="86"/>
    </location>
</feature>
<dbReference type="STRING" id="251221.gene:10757633"/>
<evidence type="ECO:0000313" key="4">
    <source>
        <dbReference type="Proteomes" id="UP000000557"/>
    </source>
</evidence>
<reference evidence="3 4" key="1">
    <citation type="journal article" date="2003" name="DNA Res.">
        <title>Complete genome structure of Gloeobacter violaceus PCC 7421, a cyanobacterium that lacks thylakoids.</title>
        <authorList>
            <person name="Nakamura Y."/>
            <person name="Kaneko T."/>
            <person name="Sato S."/>
            <person name="Mimuro M."/>
            <person name="Miyashita H."/>
            <person name="Tsuchiya T."/>
            <person name="Sasamoto S."/>
            <person name="Watanabe A."/>
            <person name="Kawashima K."/>
            <person name="Kishida Y."/>
            <person name="Kiyokawa C."/>
            <person name="Kohara M."/>
            <person name="Matsumoto M."/>
            <person name="Matsuno A."/>
            <person name="Nakazaki N."/>
            <person name="Shimpo S."/>
            <person name="Takeuchi C."/>
            <person name="Yamada M."/>
            <person name="Tabata S."/>
        </authorList>
    </citation>
    <scope>NUCLEOTIDE SEQUENCE [LARGE SCALE GENOMIC DNA]</scope>
    <source>
        <strain evidence="4">ATCC 29082 / PCC 7421</strain>
    </source>
</reference>
<proteinExistence type="predicted"/>